<evidence type="ECO:0000256" key="3">
    <source>
        <dbReference type="SAM" id="MobiDB-lite"/>
    </source>
</evidence>
<reference evidence="7" key="1">
    <citation type="journal article" date="2019" name="Int. J. Syst. Evol. Microbiol.">
        <title>The Global Catalogue of Microorganisms (GCM) 10K type strain sequencing project: providing services to taxonomists for standard genome sequencing and annotation.</title>
        <authorList>
            <consortium name="The Broad Institute Genomics Platform"/>
            <consortium name="The Broad Institute Genome Sequencing Center for Infectious Disease"/>
            <person name="Wu L."/>
            <person name="Ma J."/>
        </authorList>
    </citation>
    <scope>NUCLEOTIDE SEQUENCE [LARGE SCALE GENOMIC DNA]</scope>
    <source>
        <strain evidence="7">JCM 18054</strain>
    </source>
</reference>
<dbReference type="Pfam" id="PF01740">
    <property type="entry name" value="STAS"/>
    <property type="match status" value="1"/>
</dbReference>
<dbReference type="EMBL" id="BAABIB010000079">
    <property type="protein sequence ID" value="GAA5167885.1"/>
    <property type="molecule type" value="Genomic_DNA"/>
</dbReference>
<comment type="caution">
    <text evidence="6">The sequence shown here is derived from an EMBL/GenBank/DDBJ whole genome shotgun (WGS) entry which is preliminary data.</text>
</comment>
<dbReference type="PANTHER" id="PTHR33495">
    <property type="entry name" value="ANTI-SIGMA FACTOR ANTAGONIST TM_1081-RELATED-RELATED"/>
    <property type="match status" value="1"/>
</dbReference>
<dbReference type="NCBIfam" id="TIGR00377">
    <property type="entry name" value="ant_ant_sig"/>
    <property type="match status" value="1"/>
</dbReference>
<proteinExistence type="inferred from homology"/>
<dbReference type="CDD" id="cd07043">
    <property type="entry name" value="STAS_anti-anti-sigma_factors"/>
    <property type="match status" value="1"/>
</dbReference>
<dbReference type="RefSeq" id="WP_091504310.1">
    <property type="nucleotide sequence ID" value="NZ_BAABIB010000079.1"/>
</dbReference>
<evidence type="ECO:0000259" key="5">
    <source>
        <dbReference type="PROSITE" id="PS50801"/>
    </source>
</evidence>
<dbReference type="Proteomes" id="UP001500192">
    <property type="component" value="Unassembled WGS sequence"/>
</dbReference>
<evidence type="ECO:0000256" key="1">
    <source>
        <dbReference type="ARBA" id="ARBA00009013"/>
    </source>
</evidence>
<gene>
    <name evidence="6" type="ORF">GCM10023214_42770</name>
</gene>
<comment type="similarity">
    <text evidence="1 2">Belongs to the anti-sigma-factor antagonist family.</text>
</comment>
<evidence type="ECO:0000256" key="4">
    <source>
        <dbReference type="SAM" id="Phobius"/>
    </source>
</evidence>
<dbReference type="PROSITE" id="PS50801">
    <property type="entry name" value="STAS"/>
    <property type="match status" value="1"/>
</dbReference>
<dbReference type="PANTHER" id="PTHR33495:SF2">
    <property type="entry name" value="ANTI-SIGMA FACTOR ANTAGONIST TM_1081-RELATED"/>
    <property type="match status" value="1"/>
</dbReference>
<evidence type="ECO:0000313" key="7">
    <source>
        <dbReference type="Proteomes" id="UP001500192"/>
    </source>
</evidence>
<feature type="domain" description="STAS" evidence="5">
    <location>
        <begin position="20"/>
        <end position="127"/>
    </location>
</feature>
<dbReference type="InterPro" id="IPR002645">
    <property type="entry name" value="STAS_dom"/>
</dbReference>
<dbReference type="Gene3D" id="3.30.750.24">
    <property type="entry name" value="STAS domain"/>
    <property type="match status" value="1"/>
</dbReference>
<dbReference type="InterPro" id="IPR003658">
    <property type="entry name" value="Anti-sigma_ant"/>
</dbReference>
<keyword evidence="7" id="KW-1185">Reference proteome</keyword>
<dbReference type="SUPFAM" id="SSF52091">
    <property type="entry name" value="SpoIIaa-like"/>
    <property type="match status" value="1"/>
</dbReference>
<organism evidence="6 7">
    <name type="scientific">Amycolatopsis dongchuanensis</name>
    <dbReference type="NCBI Taxonomy" id="1070866"/>
    <lineage>
        <taxon>Bacteria</taxon>
        <taxon>Bacillati</taxon>
        <taxon>Actinomycetota</taxon>
        <taxon>Actinomycetes</taxon>
        <taxon>Pseudonocardiales</taxon>
        <taxon>Pseudonocardiaceae</taxon>
        <taxon>Amycolatopsis</taxon>
    </lineage>
</organism>
<accession>A0ABP9QVU9</accession>
<dbReference type="InterPro" id="IPR036513">
    <property type="entry name" value="STAS_dom_sf"/>
</dbReference>
<protein>
    <recommendedName>
        <fullName evidence="2">Anti-sigma factor antagonist</fullName>
    </recommendedName>
</protein>
<sequence length="127" mass="13202">MASDPVFSGESQRDDDGADGVVTLEREGDAVVLRVTGELDLATAPKVQQKTDAALRERPPVLVIDLTAVTFLASAGMAVLVAAHRQAAPGTAVRVVAASRVTLRPLQLTKLTAELAVFPTTEQALAG</sequence>
<evidence type="ECO:0000313" key="6">
    <source>
        <dbReference type="EMBL" id="GAA5167885.1"/>
    </source>
</evidence>
<feature type="transmembrane region" description="Helical" evidence="4">
    <location>
        <begin position="61"/>
        <end position="83"/>
    </location>
</feature>
<feature type="region of interest" description="Disordered" evidence="3">
    <location>
        <begin position="1"/>
        <end position="20"/>
    </location>
</feature>
<keyword evidence="4" id="KW-0812">Transmembrane</keyword>
<keyword evidence="4" id="KW-1133">Transmembrane helix</keyword>
<evidence type="ECO:0000256" key="2">
    <source>
        <dbReference type="RuleBase" id="RU003749"/>
    </source>
</evidence>
<keyword evidence="4" id="KW-0472">Membrane</keyword>
<name>A0ABP9QVU9_9PSEU</name>